<dbReference type="OrthoDB" id="8245284at2"/>
<evidence type="ECO:0000313" key="1">
    <source>
        <dbReference type="EMBL" id="TDQ86491.1"/>
    </source>
</evidence>
<comment type="caution">
    <text evidence="1">The sequence shown here is derived from an EMBL/GenBank/DDBJ whole genome shotgun (WGS) entry which is preliminary data.</text>
</comment>
<dbReference type="Proteomes" id="UP000295783">
    <property type="component" value="Unassembled WGS sequence"/>
</dbReference>
<proteinExistence type="predicted"/>
<dbReference type="EMBL" id="SNYW01000001">
    <property type="protein sequence ID" value="TDQ86491.1"/>
    <property type="molecule type" value="Genomic_DNA"/>
</dbReference>
<gene>
    <name evidence="1" type="ORF">A8950_0183</name>
</gene>
<dbReference type="RefSeq" id="WP_133611596.1">
    <property type="nucleotide sequence ID" value="NZ_SNYW01000001.1"/>
</dbReference>
<organism evidence="1 2">
    <name type="scientific">Dongia mobilis</name>
    <dbReference type="NCBI Taxonomy" id="578943"/>
    <lineage>
        <taxon>Bacteria</taxon>
        <taxon>Pseudomonadati</taxon>
        <taxon>Pseudomonadota</taxon>
        <taxon>Alphaproteobacteria</taxon>
        <taxon>Rhodospirillales</taxon>
        <taxon>Dongiaceae</taxon>
        <taxon>Dongia</taxon>
    </lineage>
</organism>
<evidence type="ECO:0000313" key="2">
    <source>
        <dbReference type="Proteomes" id="UP000295783"/>
    </source>
</evidence>
<reference evidence="1 2" key="1">
    <citation type="submission" date="2019-03" db="EMBL/GenBank/DDBJ databases">
        <title>Genomic Encyclopedia of Type Strains, Phase III (KMG-III): the genomes of soil and plant-associated and newly described type strains.</title>
        <authorList>
            <person name="Whitman W."/>
        </authorList>
    </citation>
    <scope>NUCLEOTIDE SEQUENCE [LARGE SCALE GENOMIC DNA]</scope>
    <source>
        <strain evidence="1 2">CGMCC 1.7660</strain>
    </source>
</reference>
<protein>
    <submittedName>
        <fullName evidence="1">Uncharacterized protein</fullName>
    </submittedName>
</protein>
<keyword evidence="2" id="KW-1185">Reference proteome</keyword>
<dbReference type="AlphaFoldDB" id="A0A4R6WYU1"/>
<accession>A0A4R6WYU1</accession>
<name>A0A4R6WYU1_9PROT</name>
<sequence>MKLSARQIQHATKEISAQVLPEDHPMMAQLIPLFGHHTYFLDKDGLEIVEKIGSLPDGTATGNIVRLASWADMERTALAPHAPEPTDVVVRLKTG</sequence>